<organism evidence="2">
    <name type="scientific">uncultured Caudovirales phage</name>
    <dbReference type="NCBI Taxonomy" id="2100421"/>
    <lineage>
        <taxon>Viruses</taxon>
        <taxon>Duplodnaviria</taxon>
        <taxon>Heunggongvirae</taxon>
        <taxon>Uroviricota</taxon>
        <taxon>Caudoviricetes</taxon>
        <taxon>Peduoviridae</taxon>
        <taxon>Maltschvirus</taxon>
        <taxon>Maltschvirus maltsch</taxon>
    </lineage>
</organism>
<dbReference type="GO" id="GO:0044183">
    <property type="term" value="F:protein folding chaperone"/>
    <property type="evidence" value="ECO:0007669"/>
    <property type="project" value="InterPro"/>
</dbReference>
<dbReference type="SUPFAM" id="SSF50129">
    <property type="entry name" value="GroES-like"/>
    <property type="match status" value="1"/>
</dbReference>
<dbReference type="Pfam" id="PF00166">
    <property type="entry name" value="Cpn10"/>
    <property type="match status" value="1"/>
</dbReference>
<evidence type="ECO:0000313" key="2">
    <source>
        <dbReference type="EMBL" id="CAB4155861.1"/>
    </source>
</evidence>
<dbReference type="EMBL" id="LR797372">
    <property type="protein sequence ID" value="CAB4211045.1"/>
    <property type="molecule type" value="Genomic_DNA"/>
</dbReference>
<dbReference type="EMBL" id="LR796833">
    <property type="protein sequence ID" value="CAB4168605.1"/>
    <property type="molecule type" value="Genomic_DNA"/>
</dbReference>
<gene>
    <name evidence="4" type="ORF">UFOVP1069_23</name>
    <name evidence="5" type="ORF">UFOVP1301_44</name>
    <name evidence="6" type="ORF">UFOVP1415_70</name>
    <name evidence="2" type="ORF">UFOVP663_29</name>
    <name evidence="3" type="ORF">UFOVP894_5</name>
</gene>
<dbReference type="InterPro" id="IPR011032">
    <property type="entry name" value="GroES-like_sf"/>
</dbReference>
<accession>A0A6J5NEA2</accession>
<proteinExistence type="predicted"/>
<name>A0A6J5NEA2_9CAUD</name>
<protein>
    <submittedName>
        <fullName evidence="2">GroES chaperonin family</fullName>
    </submittedName>
</protein>
<dbReference type="InterPro" id="IPR020818">
    <property type="entry name" value="Chaperonin_GroES"/>
</dbReference>
<sequence>MNKTIVKYDTKNARSELMADIGNIDGIEVFNNQVLVVTYTRPEKTKGGIYLTAKTKDEDKYQSKVGLIVKMGPSAFVDEQQNWFKDVNIKEGDWIIYRPSDGWQMLVNGVACRLLDDTVVRGRIPDPDMIW</sequence>
<dbReference type="CDD" id="cd00320">
    <property type="entry name" value="cpn10"/>
    <property type="match status" value="1"/>
</dbReference>
<dbReference type="Gene3D" id="2.30.33.40">
    <property type="entry name" value="GroES chaperonin"/>
    <property type="match status" value="1"/>
</dbReference>
<evidence type="ECO:0000256" key="1">
    <source>
        <dbReference type="ARBA" id="ARBA00023186"/>
    </source>
</evidence>
<dbReference type="GO" id="GO:0005524">
    <property type="term" value="F:ATP binding"/>
    <property type="evidence" value="ECO:0007669"/>
    <property type="project" value="InterPro"/>
</dbReference>
<evidence type="ECO:0000313" key="5">
    <source>
        <dbReference type="EMBL" id="CAB4195936.1"/>
    </source>
</evidence>
<evidence type="ECO:0000313" key="3">
    <source>
        <dbReference type="EMBL" id="CAB4168605.1"/>
    </source>
</evidence>
<evidence type="ECO:0000313" key="6">
    <source>
        <dbReference type="EMBL" id="CAB4211045.1"/>
    </source>
</evidence>
<dbReference type="EMBL" id="LR796633">
    <property type="protein sequence ID" value="CAB4155861.1"/>
    <property type="molecule type" value="Genomic_DNA"/>
</dbReference>
<evidence type="ECO:0000313" key="4">
    <source>
        <dbReference type="EMBL" id="CAB4181238.1"/>
    </source>
</evidence>
<dbReference type="EMBL" id="LR797012">
    <property type="protein sequence ID" value="CAB4181238.1"/>
    <property type="molecule type" value="Genomic_DNA"/>
</dbReference>
<dbReference type="InterPro" id="IPR037124">
    <property type="entry name" value="Chaperonin_GroES_sf"/>
</dbReference>
<reference evidence="2" key="1">
    <citation type="submission" date="2020-04" db="EMBL/GenBank/DDBJ databases">
        <authorList>
            <person name="Chiriac C."/>
            <person name="Salcher M."/>
            <person name="Ghai R."/>
            <person name="Kavagutti S V."/>
        </authorList>
    </citation>
    <scope>NUCLEOTIDE SEQUENCE</scope>
</reference>
<dbReference type="EMBL" id="LR797249">
    <property type="protein sequence ID" value="CAB4195936.1"/>
    <property type="molecule type" value="Genomic_DNA"/>
</dbReference>
<keyword evidence="1" id="KW-0143">Chaperone</keyword>